<dbReference type="InterPro" id="IPR057965">
    <property type="entry name" value="STEEP1_dom"/>
</dbReference>
<protein>
    <recommendedName>
        <fullName evidence="1">STEEP1 domain-containing protein</fullName>
    </recommendedName>
</protein>
<dbReference type="OrthoDB" id="418131at2759"/>
<sequence length="276" mass="29779">MAHDLSLGTNRHYYTRPVGAAFTLESEAPDPEEIRSLVVDRSTVLLQSINILTALPPATTSHLFCRSVSKSNRTPLTGKMAIQSPTIHNYHCICNSLLLSSTHTLSTLPRRSTSPNAGLDSALILPLPLPSSPTPFSTEEAEAGSDVADMPQEGYSIVLGMTRDSANKPTLLRREDGFEKRVLWRCGRCRIVVGYELLPSLGAVTGQGEAGERMDVDDAGIDEGKGKEGGRREEYRGKVLYILPGGLMSTDFMMEGKLGEADVDAGINAGTRAAFE</sequence>
<proteinExistence type="predicted"/>
<dbReference type="AlphaFoldDB" id="A0A370TTP3"/>
<keyword evidence="3" id="KW-1185">Reference proteome</keyword>
<dbReference type="STRING" id="2656787.A0A370TTP3"/>
<evidence type="ECO:0000313" key="3">
    <source>
        <dbReference type="Proteomes" id="UP000254866"/>
    </source>
</evidence>
<dbReference type="GeneID" id="43596063"/>
<dbReference type="EMBL" id="NPIC01000002">
    <property type="protein sequence ID" value="RDL38874.1"/>
    <property type="molecule type" value="Genomic_DNA"/>
</dbReference>
<evidence type="ECO:0000259" key="1">
    <source>
        <dbReference type="Pfam" id="PF25809"/>
    </source>
</evidence>
<name>A0A370TTP3_9HELO</name>
<evidence type="ECO:0000313" key="2">
    <source>
        <dbReference type="EMBL" id="RDL38874.1"/>
    </source>
</evidence>
<comment type="caution">
    <text evidence="2">The sequence shown here is derived from an EMBL/GenBank/DDBJ whole genome shotgun (WGS) entry which is preliminary data.</text>
</comment>
<dbReference type="RefSeq" id="XP_031871530.1">
    <property type="nucleotide sequence ID" value="XM_032011837.1"/>
</dbReference>
<organism evidence="2 3">
    <name type="scientific">Venustampulla echinocandica</name>
    <dbReference type="NCBI Taxonomy" id="2656787"/>
    <lineage>
        <taxon>Eukaryota</taxon>
        <taxon>Fungi</taxon>
        <taxon>Dikarya</taxon>
        <taxon>Ascomycota</taxon>
        <taxon>Pezizomycotina</taxon>
        <taxon>Leotiomycetes</taxon>
        <taxon>Helotiales</taxon>
        <taxon>Pleuroascaceae</taxon>
        <taxon>Venustampulla</taxon>
    </lineage>
</organism>
<reference evidence="2 3" key="1">
    <citation type="journal article" date="2018" name="IMA Fungus">
        <title>IMA Genome-F 9: Draft genome sequence of Annulohypoxylon stygium, Aspergillus mulundensis, Berkeleyomyces basicola (syn. Thielaviopsis basicola), Ceratocystis smalleyi, two Cercospora beticola strains, Coleophoma cylindrospora, Fusarium fracticaudum, Phialophora cf. hyalina, and Morchella septimelata.</title>
        <authorList>
            <person name="Wingfield B.D."/>
            <person name="Bills G.F."/>
            <person name="Dong Y."/>
            <person name="Huang W."/>
            <person name="Nel W.J."/>
            <person name="Swalarsk-Parry B.S."/>
            <person name="Vaghefi N."/>
            <person name="Wilken P.M."/>
            <person name="An Z."/>
            <person name="de Beer Z.W."/>
            <person name="De Vos L."/>
            <person name="Chen L."/>
            <person name="Duong T.A."/>
            <person name="Gao Y."/>
            <person name="Hammerbacher A."/>
            <person name="Kikkert J.R."/>
            <person name="Li Y."/>
            <person name="Li H."/>
            <person name="Li K."/>
            <person name="Li Q."/>
            <person name="Liu X."/>
            <person name="Ma X."/>
            <person name="Naidoo K."/>
            <person name="Pethybridge S.J."/>
            <person name="Sun J."/>
            <person name="Steenkamp E.T."/>
            <person name="van der Nest M.A."/>
            <person name="van Wyk S."/>
            <person name="Wingfield M.J."/>
            <person name="Xiong C."/>
            <person name="Yue Q."/>
            <person name="Zhang X."/>
        </authorList>
    </citation>
    <scope>NUCLEOTIDE SEQUENCE [LARGE SCALE GENOMIC DNA]</scope>
    <source>
        <strain evidence="2 3">BP 5553</strain>
    </source>
</reference>
<gene>
    <name evidence="2" type="ORF">BP5553_03214</name>
</gene>
<dbReference type="Proteomes" id="UP000254866">
    <property type="component" value="Unassembled WGS sequence"/>
</dbReference>
<dbReference type="Pfam" id="PF25809">
    <property type="entry name" value="STEEP1"/>
    <property type="match status" value="1"/>
</dbReference>
<accession>A0A370TTP3</accession>
<feature type="domain" description="STEEP1" evidence="1">
    <location>
        <begin position="85"/>
        <end position="197"/>
    </location>
</feature>